<accession>A0A0E9WRI8</accession>
<dbReference type="AlphaFoldDB" id="A0A0E9WRI8"/>
<evidence type="ECO:0000313" key="2">
    <source>
        <dbReference type="EMBL" id="JAH92180.1"/>
    </source>
</evidence>
<evidence type="ECO:0000256" key="1">
    <source>
        <dbReference type="SAM" id="MobiDB-lite"/>
    </source>
</evidence>
<protein>
    <submittedName>
        <fullName evidence="2">Uncharacterized protein</fullName>
    </submittedName>
</protein>
<organism evidence="2">
    <name type="scientific">Anguilla anguilla</name>
    <name type="common">European freshwater eel</name>
    <name type="synonym">Muraena anguilla</name>
    <dbReference type="NCBI Taxonomy" id="7936"/>
    <lineage>
        <taxon>Eukaryota</taxon>
        <taxon>Metazoa</taxon>
        <taxon>Chordata</taxon>
        <taxon>Craniata</taxon>
        <taxon>Vertebrata</taxon>
        <taxon>Euteleostomi</taxon>
        <taxon>Actinopterygii</taxon>
        <taxon>Neopterygii</taxon>
        <taxon>Teleostei</taxon>
        <taxon>Anguilliformes</taxon>
        <taxon>Anguillidae</taxon>
        <taxon>Anguilla</taxon>
    </lineage>
</organism>
<proteinExistence type="predicted"/>
<feature type="region of interest" description="Disordered" evidence="1">
    <location>
        <begin position="23"/>
        <end position="50"/>
    </location>
</feature>
<dbReference type="EMBL" id="GBXM01016397">
    <property type="protein sequence ID" value="JAH92180.1"/>
    <property type="molecule type" value="Transcribed_RNA"/>
</dbReference>
<reference evidence="2" key="2">
    <citation type="journal article" date="2015" name="Fish Shellfish Immunol.">
        <title>Early steps in the European eel (Anguilla anguilla)-Vibrio vulnificus interaction in the gills: Role of the RtxA13 toxin.</title>
        <authorList>
            <person name="Callol A."/>
            <person name="Pajuelo D."/>
            <person name="Ebbesson L."/>
            <person name="Teles M."/>
            <person name="MacKenzie S."/>
            <person name="Amaro C."/>
        </authorList>
    </citation>
    <scope>NUCLEOTIDE SEQUENCE</scope>
</reference>
<sequence>METMTHVFSLWSKTAFSCKLKNESNGKQGLRKRAAKLNLQKKGGRGLKEY</sequence>
<reference evidence="2" key="1">
    <citation type="submission" date="2014-11" db="EMBL/GenBank/DDBJ databases">
        <authorList>
            <person name="Amaro Gonzalez C."/>
        </authorList>
    </citation>
    <scope>NUCLEOTIDE SEQUENCE</scope>
</reference>
<name>A0A0E9WRI8_ANGAN</name>